<dbReference type="InterPro" id="IPR015421">
    <property type="entry name" value="PyrdxlP-dep_Trfase_major"/>
</dbReference>
<evidence type="ECO:0000256" key="3">
    <source>
        <dbReference type="ARBA" id="ARBA00022563"/>
    </source>
</evidence>
<dbReference type="Gene3D" id="3.90.1150.10">
    <property type="entry name" value="Aspartate Aminotransferase, domain 1"/>
    <property type="match status" value="1"/>
</dbReference>
<dbReference type="Gene3D" id="3.40.640.10">
    <property type="entry name" value="Type I PLP-dependent aspartate aminotransferase-like (Major domain)"/>
    <property type="match status" value="1"/>
</dbReference>
<feature type="domain" description="Serine hydroxymethyltransferase-like" evidence="6">
    <location>
        <begin position="2"/>
        <end position="173"/>
    </location>
</feature>
<dbReference type="InterPro" id="IPR019798">
    <property type="entry name" value="Ser_HO-MeTrfase_PLP_BS"/>
</dbReference>
<evidence type="ECO:0000256" key="5">
    <source>
        <dbReference type="ARBA" id="ARBA00022898"/>
    </source>
</evidence>
<dbReference type="InterPro" id="IPR039429">
    <property type="entry name" value="SHMT-like_dom"/>
</dbReference>
<dbReference type="PROSITE" id="PS00096">
    <property type="entry name" value="SHMT"/>
    <property type="match status" value="1"/>
</dbReference>
<keyword evidence="8" id="KW-1185">Reference proteome</keyword>
<comment type="caution">
    <text evidence="7">The sequence shown here is derived from an EMBL/GenBank/DDBJ whole genome shotgun (WGS) entry which is preliminary data.</text>
</comment>
<evidence type="ECO:0000313" key="8">
    <source>
        <dbReference type="Proteomes" id="UP001439008"/>
    </source>
</evidence>
<dbReference type="Pfam" id="PF00464">
    <property type="entry name" value="SHMT"/>
    <property type="match status" value="1"/>
</dbReference>
<dbReference type="PANTHER" id="PTHR11680:SF35">
    <property type="entry name" value="SERINE HYDROXYMETHYLTRANSFERASE 1"/>
    <property type="match status" value="1"/>
</dbReference>
<dbReference type="Proteomes" id="UP001439008">
    <property type="component" value="Unassembled WGS sequence"/>
</dbReference>
<dbReference type="InterPro" id="IPR049943">
    <property type="entry name" value="Ser_HO-MeTrfase-like"/>
</dbReference>
<sequence length="179" mass="20081">MVDFEYFEKSAKRFQPKLIVTGGSAYPRDWDYSRFAKTAKILNSVLMADISHFSGLVAAKILNDPFEHCDIVMSTTHKTLGGPRGALIFYKNELKSKINFSVFPHCQGGPHNNNIAAIAVRLKEISENKKKYVEDCEQIVSNAKELAKCLSDNGFHIMAGGTDTHLILWNLKKVSNNFL</sequence>
<protein>
    <recommendedName>
        <fullName evidence="6">Serine hydroxymethyltransferase-like domain-containing protein</fullName>
    </recommendedName>
</protein>
<dbReference type="PANTHER" id="PTHR11680">
    <property type="entry name" value="SERINE HYDROXYMETHYLTRANSFERASE"/>
    <property type="match status" value="1"/>
</dbReference>
<comment type="cofactor">
    <cofactor evidence="1">
        <name>pyridoxal 5'-phosphate</name>
        <dbReference type="ChEBI" id="CHEBI:597326"/>
    </cofactor>
</comment>
<evidence type="ECO:0000256" key="2">
    <source>
        <dbReference type="ARBA" id="ARBA00006376"/>
    </source>
</evidence>
<evidence type="ECO:0000259" key="6">
    <source>
        <dbReference type="Pfam" id="PF00464"/>
    </source>
</evidence>
<evidence type="ECO:0000256" key="1">
    <source>
        <dbReference type="ARBA" id="ARBA00001933"/>
    </source>
</evidence>
<keyword evidence="3" id="KW-0554">One-carbon metabolism</keyword>
<gene>
    <name evidence="7" type="ORF">MHBO_004067</name>
</gene>
<keyword evidence="4" id="KW-0808">Transferase</keyword>
<keyword evidence="5" id="KW-0663">Pyridoxal phosphate</keyword>
<name>A0ABV2AT45_9EUKA</name>
<dbReference type="InterPro" id="IPR015424">
    <property type="entry name" value="PyrdxlP-dep_Trfase"/>
</dbReference>
<reference evidence="7 8" key="1">
    <citation type="journal article" date="2024" name="BMC Biol.">
        <title>Comparative genomics of Ascetosporea gives new insight into the evolutionary basis for animal parasitism in Rhizaria.</title>
        <authorList>
            <person name="Hiltunen Thoren M."/>
            <person name="Onut-Brannstrom I."/>
            <person name="Alfjorden A."/>
            <person name="Peckova H."/>
            <person name="Swords F."/>
            <person name="Hooper C."/>
            <person name="Holzer A.S."/>
            <person name="Bass D."/>
            <person name="Burki F."/>
        </authorList>
    </citation>
    <scope>NUCLEOTIDE SEQUENCE [LARGE SCALE GENOMIC DNA]</scope>
    <source>
        <strain evidence="7">20-A016</strain>
    </source>
</reference>
<dbReference type="InterPro" id="IPR015422">
    <property type="entry name" value="PyrdxlP-dep_Trfase_small"/>
</dbReference>
<evidence type="ECO:0000313" key="7">
    <source>
        <dbReference type="EMBL" id="MES1922552.1"/>
    </source>
</evidence>
<accession>A0ABV2AT45</accession>
<proteinExistence type="inferred from homology"/>
<comment type="similarity">
    <text evidence="2">Belongs to the SHMT family.</text>
</comment>
<dbReference type="SUPFAM" id="SSF53383">
    <property type="entry name" value="PLP-dependent transferases"/>
    <property type="match status" value="1"/>
</dbReference>
<dbReference type="EMBL" id="JBDODL010003074">
    <property type="protein sequence ID" value="MES1922552.1"/>
    <property type="molecule type" value="Genomic_DNA"/>
</dbReference>
<evidence type="ECO:0000256" key="4">
    <source>
        <dbReference type="ARBA" id="ARBA00022679"/>
    </source>
</evidence>
<organism evidence="7 8">
    <name type="scientific">Bonamia ostreae</name>
    <dbReference type="NCBI Taxonomy" id="126728"/>
    <lineage>
        <taxon>Eukaryota</taxon>
        <taxon>Sar</taxon>
        <taxon>Rhizaria</taxon>
        <taxon>Endomyxa</taxon>
        <taxon>Ascetosporea</taxon>
        <taxon>Haplosporida</taxon>
        <taxon>Bonamia</taxon>
    </lineage>
</organism>